<dbReference type="InterPro" id="IPR016454">
    <property type="entry name" value="Cysteine_dSase"/>
</dbReference>
<evidence type="ECO:0000313" key="5">
    <source>
        <dbReference type="Proteomes" id="UP001067121"/>
    </source>
</evidence>
<reference evidence="4" key="1">
    <citation type="submission" date="2022-02" db="EMBL/GenBank/DDBJ databases">
        <title>Crop Bioprotection Bacillus Genome Sequencing.</title>
        <authorList>
            <person name="Dunlap C."/>
        </authorList>
    </citation>
    <scope>NUCLEOTIDE SEQUENCE</scope>
    <source>
        <strain evidence="4">98-1</strain>
    </source>
</reference>
<name>A0AAP3CK06_BACVA</name>
<dbReference type="InterPro" id="IPR015421">
    <property type="entry name" value="PyrdxlP-dep_Trfase_major"/>
</dbReference>
<dbReference type="Gene3D" id="3.90.1150.10">
    <property type="entry name" value="Aspartate Aminotransferase, domain 1"/>
    <property type="match status" value="1"/>
</dbReference>
<dbReference type="Pfam" id="PF00266">
    <property type="entry name" value="Aminotran_5"/>
    <property type="match status" value="1"/>
</dbReference>
<evidence type="ECO:0000256" key="1">
    <source>
        <dbReference type="ARBA" id="ARBA00001933"/>
    </source>
</evidence>
<dbReference type="NCBIfam" id="NF002806">
    <property type="entry name" value="PRK02948.1"/>
    <property type="match status" value="1"/>
</dbReference>
<proteinExistence type="predicted"/>
<accession>A0AAP3CK06</accession>
<dbReference type="SUPFAM" id="SSF53383">
    <property type="entry name" value="PLP-dependent transferases"/>
    <property type="match status" value="1"/>
</dbReference>
<organism evidence="4 5">
    <name type="scientific">Bacillus vallismortis</name>
    <dbReference type="NCBI Taxonomy" id="72361"/>
    <lineage>
        <taxon>Bacteria</taxon>
        <taxon>Bacillati</taxon>
        <taxon>Bacillota</taxon>
        <taxon>Bacilli</taxon>
        <taxon>Bacillales</taxon>
        <taxon>Bacillaceae</taxon>
        <taxon>Bacillus</taxon>
    </lineage>
</organism>
<dbReference type="InterPro" id="IPR000192">
    <property type="entry name" value="Aminotrans_V_dom"/>
</dbReference>
<dbReference type="RefSeq" id="WP_268522110.1">
    <property type="nucleotide sequence ID" value="NZ_JALAOH010000044.1"/>
</dbReference>
<dbReference type="EMBL" id="JALAOH010000044">
    <property type="protein sequence ID" value="MCY8317799.1"/>
    <property type="molecule type" value="Genomic_DNA"/>
</dbReference>
<dbReference type="GO" id="GO:0003824">
    <property type="term" value="F:catalytic activity"/>
    <property type="evidence" value="ECO:0007669"/>
    <property type="project" value="UniProtKB-ARBA"/>
</dbReference>
<keyword evidence="2" id="KW-0663">Pyridoxal phosphate</keyword>
<comment type="caution">
    <text evidence="4">The sequence shown here is derived from an EMBL/GenBank/DDBJ whole genome shotgun (WGS) entry which is preliminary data.</text>
</comment>
<dbReference type="Gene3D" id="3.40.640.10">
    <property type="entry name" value="Type I PLP-dependent aspartate aminotransferase-like (Major domain)"/>
    <property type="match status" value="1"/>
</dbReference>
<feature type="domain" description="Aminotransferase class V" evidence="3">
    <location>
        <begin position="2"/>
        <end position="366"/>
    </location>
</feature>
<dbReference type="Proteomes" id="UP001067121">
    <property type="component" value="Unassembled WGS sequence"/>
</dbReference>
<dbReference type="AlphaFoldDB" id="A0AAP3CK06"/>
<evidence type="ECO:0000256" key="2">
    <source>
        <dbReference type="ARBA" id="ARBA00022898"/>
    </source>
</evidence>
<dbReference type="PANTHER" id="PTHR11601">
    <property type="entry name" value="CYSTEINE DESULFURYLASE FAMILY MEMBER"/>
    <property type="match status" value="1"/>
</dbReference>
<dbReference type="Gene3D" id="1.10.260.50">
    <property type="match status" value="1"/>
</dbReference>
<evidence type="ECO:0000259" key="3">
    <source>
        <dbReference type="Pfam" id="PF00266"/>
    </source>
</evidence>
<dbReference type="InterPro" id="IPR015422">
    <property type="entry name" value="PyrdxlP-dep_Trfase_small"/>
</dbReference>
<gene>
    <name evidence="4" type="ORF">MOC71_13915</name>
</gene>
<evidence type="ECO:0000313" key="4">
    <source>
        <dbReference type="EMBL" id="MCY8317799.1"/>
    </source>
</evidence>
<dbReference type="InterPro" id="IPR015424">
    <property type="entry name" value="PyrdxlP-dep_Trfase"/>
</dbReference>
<protein>
    <submittedName>
        <fullName evidence="4">IscS subfamily cysteine desulfurase</fullName>
    </submittedName>
</protein>
<comment type="cofactor">
    <cofactor evidence="1">
        <name>pyridoxal 5'-phosphate</name>
        <dbReference type="ChEBI" id="CHEBI:597326"/>
    </cofactor>
</comment>
<dbReference type="PANTHER" id="PTHR11601:SF36">
    <property type="entry name" value="CYSTEINE DESULFURASE NIFS-RELATED"/>
    <property type="match status" value="1"/>
</dbReference>
<sequence length="395" mass="43755">MIYLDYAATTPICEEALHVYQKLSMDMYGNASSLHDAGGKAKHILEYCREKIADIIGGEASGIYFTSGGTESNFLAIHSLLNGLPKSKRHFITTAMEHQSIHNCAGFLEQHGFDVTIIEPNEYGLITEEILAAHIRPETGLVSIQHANSETGIIQPIQRLSSFLHKRDILLHCDAVQTFGKIPIHTEQLGMDALSMSSHKVHGPKGVGAVYIRPGVPWKPVYPLTAHEQGFRAGTVNVPGIGAFTAAAELIVSEMDKQLSRNKTLRTYFLDQISIRSLPVNLAADTSQTECLPHIVGCLFRSFEGQYVMLECNRNNICISTGSACSAGYHGPSEAMKALRKTEQEALQFIRISFGRHTTAEQLDQLLHTFTLLWVQKKGEFDIDRRIKTHGRQQA</sequence>
<dbReference type="PIRSF" id="PIRSF005572">
    <property type="entry name" value="NifS"/>
    <property type="match status" value="1"/>
</dbReference>